<keyword evidence="7" id="KW-1185">Reference proteome</keyword>
<evidence type="ECO:0000256" key="2">
    <source>
        <dbReference type="ARBA" id="ARBA00022603"/>
    </source>
</evidence>
<proteinExistence type="inferred from homology"/>
<evidence type="ECO:0000313" key="7">
    <source>
        <dbReference type="Proteomes" id="UP000727407"/>
    </source>
</evidence>
<comment type="similarity">
    <text evidence="1">Belongs to the methyltransferase superfamily. RsmH family.</text>
</comment>
<dbReference type="OrthoDB" id="16290at2759"/>
<dbReference type="CDD" id="cd02440">
    <property type="entry name" value="AdoMet_MTases"/>
    <property type="match status" value="1"/>
</dbReference>
<dbReference type="EMBL" id="QNUK01000222">
    <property type="protein sequence ID" value="KAF5897749.1"/>
    <property type="molecule type" value="Genomic_DNA"/>
</dbReference>
<dbReference type="PANTHER" id="PTHR11265:SF0">
    <property type="entry name" value="12S RRNA N4-METHYLCYTIDINE METHYLTRANSFERASE"/>
    <property type="match status" value="1"/>
</dbReference>
<dbReference type="GO" id="GO:0071424">
    <property type="term" value="F:rRNA (cytosine-N4-)-methyltransferase activity"/>
    <property type="evidence" value="ECO:0007669"/>
    <property type="project" value="TreeGrafter"/>
</dbReference>
<organism evidence="6 7">
    <name type="scientific">Clarias magur</name>
    <name type="common">Asian catfish</name>
    <name type="synonym">Macropteronotus magur</name>
    <dbReference type="NCBI Taxonomy" id="1594786"/>
    <lineage>
        <taxon>Eukaryota</taxon>
        <taxon>Metazoa</taxon>
        <taxon>Chordata</taxon>
        <taxon>Craniata</taxon>
        <taxon>Vertebrata</taxon>
        <taxon>Euteleostomi</taxon>
        <taxon>Actinopterygii</taxon>
        <taxon>Neopterygii</taxon>
        <taxon>Teleostei</taxon>
        <taxon>Ostariophysi</taxon>
        <taxon>Siluriformes</taxon>
        <taxon>Clariidae</taxon>
        <taxon>Clarias</taxon>
    </lineage>
</organism>
<evidence type="ECO:0000256" key="4">
    <source>
        <dbReference type="ARBA" id="ARBA00022691"/>
    </source>
</evidence>
<keyword evidence="3" id="KW-0808">Transferase</keyword>
<dbReference type="GO" id="GO:0070475">
    <property type="term" value="P:rRNA base methylation"/>
    <property type="evidence" value="ECO:0007669"/>
    <property type="project" value="TreeGrafter"/>
</dbReference>
<keyword evidence="2 6" id="KW-0489">Methyltransferase</keyword>
<feature type="non-terminal residue" evidence="6">
    <location>
        <position position="1"/>
    </location>
</feature>
<evidence type="ECO:0000256" key="5">
    <source>
        <dbReference type="SAM" id="MobiDB-lite"/>
    </source>
</evidence>
<sequence>MGSPPEPGLRGSAPRSCLIPDEDDDKGTVVLDLTFGGGGHSKAILRSVPDVTLVAVDRDPVAFRFAQQLAEEYPGQVKPVLGRFSELKELFNELGLGNRSVDAALLDAGCSSMQMDMAERGFSLSKDGPLDMRMDADRYPGMPCAADAVSALDQRALACVLAAYGEEQHAKKIAAAIVQARSLYPISRTQQLASIVAVFRLLPSRGCKSVPSDPHNNWHRFSCRMLFLMPPSHLIRAWDRHLIQWIRSGLW</sequence>
<dbReference type="Proteomes" id="UP000727407">
    <property type="component" value="Unassembled WGS sequence"/>
</dbReference>
<dbReference type="AlphaFoldDB" id="A0A8J4WYW4"/>
<dbReference type="SUPFAM" id="SSF81799">
    <property type="entry name" value="Putative methyltransferase TM0872, insert domain"/>
    <property type="match status" value="1"/>
</dbReference>
<name>A0A8J4WYW4_CLAMG</name>
<evidence type="ECO:0000313" key="6">
    <source>
        <dbReference type="EMBL" id="KAF5897749.1"/>
    </source>
</evidence>
<accession>A0A8J4WYW4</accession>
<gene>
    <name evidence="6" type="primary">mettl15</name>
    <name evidence="6" type="ORF">DAT39_012539</name>
</gene>
<comment type="caution">
    <text evidence="6">The sequence shown here is derived from an EMBL/GenBank/DDBJ whole genome shotgun (WGS) entry which is preliminary data.</text>
</comment>
<dbReference type="SUPFAM" id="SSF53335">
    <property type="entry name" value="S-adenosyl-L-methionine-dependent methyltransferases"/>
    <property type="match status" value="1"/>
</dbReference>
<keyword evidence="4" id="KW-0949">S-adenosyl-L-methionine</keyword>
<dbReference type="Gene3D" id="3.40.50.150">
    <property type="entry name" value="Vaccinia Virus protein VP39"/>
    <property type="match status" value="1"/>
</dbReference>
<dbReference type="Pfam" id="PF01795">
    <property type="entry name" value="Methyltransf_5"/>
    <property type="match status" value="1"/>
</dbReference>
<dbReference type="PANTHER" id="PTHR11265">
    <property type="entry name" value="S-ADENOSYL-METHYLTRANSFERASE MRAW"/>
    <property type="match status" value="1"/>
</dbReference>
<feature type="region of interest" description="Disordered" evidence="5">
    <location>
        <begin position="1"/>
        <end position="23"/>
    </location>
</feature>
<evidence type="ECO:0000256" key="3">
    <source>
        <dbReference type="ARBA" id="ARBA00022679"/>
    </source>
</evidence>
<protein>
    <submittedName>
        <fullName evidence="6">Putative methyltransferase-like protein 15 isoform X2</fullName>
    </submittedName>
</protein>
<dbReference type="InterPro" id="IPR023397">
    <property type="entry name" value="SAM-dep_MeTrfase_MraW_recog"/>
</dbReference>
<dbReference type="InterPro" id="IPR029063">
    <property type="entry name" value="SAM-dependent_MTases_sf"/>
</dbReference>
<dbReference type="InterPro" id="IPR002903">
    <property type="entry name" value="RsmH"/>
</dbReference>
<reference evidence="6" key="1">
    <citation type="submission" date="2020-07" db="EMBL/GenBank/DDBJ databases">
        <title>Clarias magur genome sequencing, assembly and annotation.</title>
        <authorList>
            <person name="Kushwaha B."/>
            <person name="Kumar R."/>
            <person name="Das P."/>
            <person name="Joshi C.G."/>
            <person name="Kumar D."/>
            <person name="Nagpure N.S."/>
            <person name="Pandey M."/>
            <person name="Agarwal S."/>
            <person name="Srivastava S."/>
            <person name="Singh M."/>
            <person name="Sahoo L."/>
            <person name="Jayasankar P."/>
            <person name="Meher P.K."/>
            <person name="Koringa P.G."/>
            <person name="Iquebal M.A."/>
            <person name="Das S.P."/>
            <person name="Bit A."/>
            <person name="Patnaik S."/>
            <person name="Patel N."/>
            <person name="Shah T.M."/>
            <person name="Hinsu A."/>
            <person name="Jena J.K."/>
        </authorList>
    </citation>
    <scope>NUCLEOTIDE SEQUENCE</scope>
    <source>
        <strain evidence="6">CIFAMagur01</strain>
        <tissue evidence="6">Testis</tissue>
    </source>
</reference>
<dbReference type="Gene3D" id="1.10.150.170">
    <property type="entry name" value="Putative methyltransferase TM0872, insert domain"/>
    <property type="match status" value="1"/>
</dbReference>
<evidence type="ECO:0000256" key="1">
    <source>
        <dbReference type="ARBA" id="ARBA00010396"/>
    </source>
</evidence>